<keyword evidence="2" id="KW-0677">Repeat</keyword>
<dbReference type="AlphaFoldDB" id="A0A267EMQ9"/>
<dbReference type="InterPro" id="IPR010565">
    <property type="entry name" value="Muskelin_N"/>
</dbReference>
<dbReference type="Gene3D" id="2.60.120.260">
    <property type="entry name" value="Galactose-binding domain-like"/>
    <property type="match status" value="1"/>
</dbReference>
<dbReference type="EMBL" id="NIVC01001966">
    <property type="protein sequence ID" value="PAA62167.1"/>
    <property type="molecule type" value="Genomic_DNA"/>
</dbReference>
<evidence type="ECO:0000256" key="2">
    <source>
        <dbReference type="ARBA" id="ARBA00022737"/>
    </source>
</evidence>
<name>A0A267EMQ9_9PLAT</name>
<dbReference type="SUPFAM" id="SSF117281">
    <property type="entry name" value="Kelch motif"/>
    <property type="match status" value="1"/>
</dbReference>
<protein>
    <recommendedName>
        <fullName evidence="4">Muskelin N-terminal domain-containing protein</fullName>
    </recommendedName>
</protein>
<evidence type="ECO:0000256" key="1">
    <source>
        <dbReference type="ARBA" id="ARBA00022441"/>
    </source>
</evidence>
<evidence type="ECO:0000313" key="5">
    <source>
        <dbReference type="EMBL" id="PAA62167.1"/>
    </source>
</evidence>
<comment type="caution">
    <text evidence="5">The sequence shown here is derived from an EMBL/GenBank/DDBJ whole genome shotgun (WGS) entry which is preliminary data.</text>
</comment>
<organism evidence="5 6">
    <name type="scientific">Macrostomum lignano</name>
    <dbReference type="NCBI Taxonomy" id="282301"/>
    <lineage>
        <taxon>Eukaryota</taxon>
        <taxon>Metazoa</taxon>
        <taxon>Spiralia</taxon>
        <taxon>Lophotrochozoa</taxon>
        <taxon>Platyhelminthes</taxon>
        <taxon>Rhabditophora</taxon>
        <taxon>Macrostomorpha</taxon>
        <taxon>Macrostomida</taxon>
        <taxon>Macrostomidae</taxon>
        <taxon>Macrostomum</taxon>
    </lineage>
</organism>
<dbReference type="PROSITE" id="PS50896">
    <property type="entry name" value="LISH"/>
    <property type="match status" value="1"/>
</dbReference>
<dbReference type="GO" id="GO:0005737">
    <property type="term" value="C:cytoplasm"/>
    <property type="evidence" value="ECO:0007669"/>
    <property type="project" value="TreeGrafter"/>
</dbReference>
<dbReference type="Pfam" id="PF24681">
    <property type="entry name" value="Kelch_KLHDC2_KLHL20_DRC7"/>
    <property type="match status" value="1"/>
</dbReference>
<proteinExistence type="predicted"/>
<dbReference type="STRING" id="282301.A0A267EMQ9"/>
<accession>A0A267EMQ9</accession>
<dbReference type="SUPFAM" id="SSF49785">
    <property type="entry name" value="Galactose-binding domain-like"/>
    <property type="match status" value="1"/>
</dbReference>
<dbReference type="Pfam" id="PF06588">
    <property type="entry name" value="Muskelin_N"/>
    <property type="match status" value="1"/>
</dbReference>
<evidence type="ECO:0000259" key="4">
    <source>
        <dbReference type="Pfam" id="PF06588"/>
    </source>
</evidence>
<dbReference type="Proteomes" id="UP000215902">
    <property type="component" value="Unassembled WGS sequence"/>
</dbReference>
<evidence type="ECO:0000313" key="6">
    <source>
        <dbReference type="Proteomes" id="UP000215902"/>
    </source>
</evidence>
<feature type="region of interest" description="Disordered" evidence="3">
    <location>
        <begin position="761"/>
        <end position="808"/>
    </location>
</feature>
<sequence length="881" mass="98388">MTERTATMATAAAAAATYSDADNSIDTHGSISVLQYTVVDCSSYLEQYPPENIAENRPSDQASRWSSETNAPPQYLMLRLTRPALLRRVSFGKYEKPHVCNPKRMRISTGLCPTRLYSLATCQLANDSSAESFGLSLQLRGREIPSLFVRLEPLITWGGTFNFSIWFVQLEGVADPDIVDRSLDWLREFRERESIRLCMKHLRKRGHVEAFRALSGETGVRLEHPILTELYDCLVERGDFDRCEELIQTAYDSGLFNQSAGSRPSKAVWQPIEPVANSETGQVQKPGMRGGHQMALDHLAKQIYLFGGWDGYRDLADFWAYDIDANKWRCLSVDTSSDGGPTPRSCHKICFDYERKRLYTLGRYVDSSLRDCPDSMRNDFYVWNADTAQWLLICEDTACQSGGPCLLFDHQMCIHVTRQVIYVFGGRELHRSDTHSGGPAGLEGVDSYYYQLQHGGLSSSSTPSSSHRRLLPAHTYSGLHSYHIATNTWTLLRCDGRMLAPRMGHSMLLHPTADCLYVLAGQRIKEQLTDFVRFDLTTGRAVCLADHACKPSGCGLTQRATLDAELDEIYVLTGPHRDRASADENSLWVYSIRRDSWTCVYRRVVGGPQQRQKQQQQRQQNLQHLQPLQPEPRYAHQLLYDPAAKVHYLFGGKTGTQHQQHSLLRQQQSAAGRAAPLSVGDSADGGSRLDDFWSLRLVRDTPEALARRCRLLLRRQLCLELLRSGRTALALGHLRQRVAKLADPNSQADARLLSRLAEQLVRSTGQQPEHDIDNEGSASDVDSDDESTPSSTSAAELAGVGRGGGSISDQLADAEAATAARRLLRPKRPDRPDTVAEQRRRLFGRLSRLFPEAESQPRAHLPDLLACPCSGEAGGSCGLPL</sequence>
<dbReference type="OrthoDB" id="10052615at2759"/>
<feature type="domain" description="Muskelin N-terminal" evidence="4">
    <location>
        <begin position="32"/>
        <end position="225"/>
    </location>
</feature>
<dbReference type="InterPro" id="IPR052456">
    <property type="entry name" value="CTLH_complex_component"/>
</dbReference>
<gene>
    <name evidence="5" type="ORF">BOX15_Mlig006254g2</name>
</gene>
<dbReference type="PANTHER" id="PTHR15526">
    <property type="entry name" value="MUSKELIN"/>
    <property type="match status" value="1"/>
</dbReference>
<keyword evidence="6" id="KW-1185">Reference proteome</keyword>
<feature type="region of interest" description="Disordered" evidence="3">
    <location>
        <begin position="659"/>
        <end position="683"/>
    </location>
</feature>
<feature type="compositionally biased region" description="Low complexity" evidence="3">
    <location>
        <begin position="659"/>
        <end position="671"/>
    </location>
</feature>
<reference evidence="5 6" key="1">
    <citation type="submission" date="2017-06" db="EMBL/GenBank/DDBJ databases">
        <title>A platform for efficient transgenesis in Macrostomum lignano, a flatworm model organism for stem cell research.</title>
        <authorList>
            <person name="Berezikov E."/>
        </authorList>
    </citation>
    <scope>NUCLEOTIDE SEQUENCE [LARGE SCALE GENOMIC DNA]</scope>
    <source>
        <strain evidence="5">DV1</strain>
        <tissue evidence="5">Whole organism</tissue>
    </source>
</reference>
<dbReference type="PANTHER" id="PTHR15526:SF5">
    <property type="entry name" value="MUSKELIN"/>
    <property type="match status" value="1"/>
</dbReference>
<evidence type="ECO:0000256" key="3">
    <source>
        <dbReference type="SAM" id="MobiDB-lite"/>
    </source>
</evidence>
<dbReference type="InterPro" id="IPR006594">
    <property type="entry name" value="LisH"/>
</dbReference>
<dbReference type="Gene3D" id="2.120.10.80">
    <property type="entry name" value="Kelch-type beta propeller"/>
    <property type="match status" value="2"/>
</dbReference>
<keyword evidence="1" id="KW-0880">Kelch repeat</keyword>
<dbReference type="InterPro" id="IPR015915">
    <property type="entry name" value="Kelch-typ_b-propeller"/>
</dbReference>
<dbReference type="InterPro" id="IPR008979">
    <property type="entry name" value="Galactose-bd-like_sf"/>
</dbReference>